<evidence type="ECO:0000313" key="4">
    <source>
        <dbReference type="Proteomes" id="UP000292627"/>
    </source>
</evidence>
<dbReference type="InterPro" id="IPR009339">
    <property type="entry name" value="DUF998"/>
</dbReference>
<gene>
    <name evidence="3" type="ORF">EA660_04470</name>
</gene>
<feature type="transmembrane region" description="Helical" evidence="2">
    <location>
        <begin position="240"/>
        <end position="257"/>
    </location>
</feature>
<dbReference type="OrthoDB" id="5955493at2"/>
<evidence type="ECO:0000256" key="2">
    <source>
        <dbReference type="SAM" id="Phobius"/>
    </source>
</evidence>
<organism evidence="3 4">
    <name type="scientific">Pseudoxanthomonas winnipegensis</name>
    <dbReference type="NCBI Taxonomy" id="2480810"/>
    <lineage>
        <taxon>Bacteria</taxon>
        <taxon>Pseudomonadati</taxon>
        <taxon>Pseudomonadota</taxon>
        <taxon>Gammaproteobacteria</taxon>
        <taxon>Lysobacterales</taxon>
        <taxon>Lysobacteraceae</taxon>
        <taxon>Pseudoxanthomonas</taxon>
    </lineage>
</organism>
<proteinExistence type="predicted"/>
<feature type="transmembrane region" description="Helical" evidence="2">
    <location>
        <begin position="175"/>
        <end position="199"/>
    </location>
</feature>
<feature type="transmembrane region" description="Helical" evidence="2">
    <location>
        <begin position="211"/>
        <end position="228"/>
    </location>
</feature>
<feature type="transmembrane region" description="Helical" evidence="2">
    <location>
        <begin position="143"/>
        <end position="163"/>
    </location>
</feature>
<comment type="caution">
    <text evidence="3">The sequence shown here is derived from an EMBL/GenBank/DDBJ whole genome shotgun (WGS) entry which is preliminary data.</text>
</comment>
<keyword evidence="2" id="KW-0472">Membrane</keyword>
<dbReference type="EMBL" id="SHMC01000002">
    <property type="protein sequence ID" value="TAA26497.1"/>
    <property type="molecule type" value="Genomic_DNA"/>
</dbReference>
<dbReference type="Pfam" id="PF06197">
    <property type="entry name" value="DUF998"/>
    <property type="match status" value="1"/>
</dbReference>
<feature type="transmembrane region" description="Helical" evidence="2">
    <location>
        <begin position="109"/>
        <end position="131"/>
    </location>
</feature>
<sequence>MTHPPTNTGPHASQRRVSDPGSGGPAPGIESADCTKQCHRQTAPMPGPAPLASAFASSSTPHGRVNPLWPGVALVSLATFVTITVVVHLLRPDLDAVRNQMSLYLIGPWGHLLQSAYCVLSVGMLALVFGLRGSLHPRARGRIPMALLVTAALALCITAYAWMDMPGAHTTLQGRIHIGAASTAFVCATIGLIWQSYNFRHDAYWRAHRRWALPWAALCFLAIWAMAWCPPPLTGLGQKSVIVLILGWLLAVSLCLVRRGRGGGTA</sequence>
<protein>
    <submittedName>
        <fullName evidence="3">DUF998 domain-containing protein</fullName>
    </submittedName>
</protein>
<feature type="compositionally biased region" description="Polar residues" evidence="1">
    <location>
        <begin position="1"/>
        <end position="11"/>
    </location>
</feature>
<dbReference type="Proteomes" id="UP000292627">
    <property type="component" value="Unassembled WGS sequence"/>
</dbReference>
<feature type="region of interest" description="Disordered" evidence="1">
    <location>
        <begin position="1"/>
        <end position="32"/>
    </location>
</feature>
<evidence type="ECO:0000256" key="1">
    <source>
        <dbReference type="SAM" id="MobiDB-lite"/>
    </source>
</evidence>
<feature type="transmembrane region" description="Helical" evidence="2">
    <location>
        <begin position="68"/>
        <end position="89"/>
    </location>
</feature>
<keyword evidence="2" id="KW-1133">Transmembrane helix</keyword>
<evidence type="ECO:0000313" key="3">
    <source>
        <dbReference type="EMBL" id="TAA26497.1"/>
    </source>
</evidence>
<dbReference type="AlphaFoldDB" id="A0A4Q8LCA1"/>
<reference evidence="3 4" key="1">
    <citation type="submission" date="2019-02" db="EMBL/GenBank/DDBJ databases">
        <title>WGS of Pseudoxanthomonas species novum from clinical isolates.</title>
        <authorList>
            <person name="Bernier A.-M."/>
            <person name="Bernard K."/>
            <person name="Vachon A."/>
        </authorList>
    </citation>
    <scope>NUCLEOTIDE SEQUENCE [LARGE SCALE GENOMIC DNA]</scope>
    <source>
        <strain evidence="3 4">NML171200</strain>
    </source>
</reference>
<keyword evidence="2" id="KW-0812">Transmembrane</keyword>
<name>A0A4Q8LCA1_9GAMM</name>
<accession>A0A4Q8LCA1</accession>